<proteinExistence type="predicted"/>
<dbReference type="InterPro" id="IPR012338">
    <property type="entry name" value="Beta-lactam/transpept-like"/>
</dbReference>
<sequence>MASGRAPLLVCASLLLALAVVCGANKDDDYRMVDRIVRQLMRCSKIPSLSLAMISLEDVASYNKGYYDSRSSGTRPSTHSSVYCIGGGTQAFTAVLLAKLIDENENVTWNTPVQDILGRRLGLPDLYRSDNLNLRDILAMRSGLAGMEILPIAKPFDREKLVRRLVYAPRVAGFREKYVHNEVLFALIEDLIQELGGDSWQNLLQLHILQPLRMASTKVIGDTDDVDLANPAVSANGVPVIIDIDSHSGLEVIAPAAGLCTSADDMSKWFRFLLTSGRDSRNEQLVRKEALEYTFKPIQSRGNGGDPVTEGYRKTTSYFRDQNALGWIRGHYRGSPFISQDGSLPGYQSLSTILPDRRIAVHVAFSGGNSPRAFAAKTLLNIIALDHLMKDHSSSSDHNICDRLDDLEKQHPKVKKSSYPQASAYQGDRDLNDFAGYYRNYAFGDINIRFNESESEDLLMDYGMASYKLAPTYENDTFAMIAQPGPLWYSTNTDMTRGRLFAVFSTHPLDAERVETVTIAGFDRNIDPQFSRDPQRPRVEGRSEPRCGACNIVLSVWCLAVLSVSLFFR</sequence>
<evidence type="ECO:0000259" key="2">
    <source>
        <dbReference type="Pfam" id="PF00144"/>
    </source>
</evidence>
<accession>A0ABM1A6L6</accession>
<feature type="chain" id="PRO_5046888021" evidence="1">
    <location>
        <begin position="24"/>
        <end position="569"/>
    </location>
</feature>
<dbReference type="GeneID" id="101854816"/>
<evidence type="ECO:0000256" key="1">
    <source>
        <dbReference type="SAM" id="SignalP"/>
    </source>
</evidence>
<dbReference type="Gene3D" id="3.40.710.10">
    <property type="entry name" value="DD-peptidase/beta-lactamase superfamily"/>
    <property type="match status" value="1"/>
</dbReference>
<dbReference type="SUPFAM" id="SSF56601">
    <property type="entry name" value="beta-lactamase/transpeptidase-like"/>
    <property type="match status" value="1"/>
</dbReference>
<feature type="signal peptide" evidence="1">
    <location>
        <begin position="1"/>
        <end position="23"/>
    </location>
</feature>
<gene>
    <name evidence="4" type="primary">LOC101854816</name>
</gene>
<dbReference type="Proteomes" id="UP000694888">
    <property type="component" value="Unplaced"/>
</dbReference>
<dbReference type="InterPro" id="IPR050491">
    <property type="entry name" value="AmpC-like"/>
</dbReference>
<evidence type="ECO:0000313" key="4">
    <source>
        <dbReference type="RefSeq" id="XP_012941830.1"/>
    </source>
</evidence>
<feature type="domain" description="Beta-lactamase-related" evidence="2">
    <location>
        <begin position="33"/>
        <end position="377"/>
    </location>
</feature>
<organism evidence="3 4">
    <name type="scientific">Aplysia californica</name>
    <name type="common">California sea hare</name>
    <dbReference type="NCBI Taxonomy" id="6500"/>
    <lineage>
        <taxon>Eukaryota</taxon>
        <taxon>Metazoa</taxon>
        <taxon>Spiralia</taxon>
        <taxon>Lophotrochozoa</taxon>
        <taxon>Mollusca</taxon>
        <taxon>Gastropoda</taxon>
        <taxon>Heterobranchia</taxon>
        <taxon>Euthyneura</taxon>
        <taxon>Tectipleura</taxon>
        <taxon>Aplysiida</taxon>
        <taxon>Aplysioidea</taxon>
        <taxon>Aplysiidae</taxon>
        <taxon>Aplysia</taxon>
    </lineage>
</organism>
<dbReference type="InterPro" id="IPR001466">
    <property type="entry name" value="Beta-lactam-related"/>
</dbReference>
<keyword evidence="3" id="KW-1185">Reference proteome</keyword>
<dbReference type="RefSeq" id="XP_012941830.1">
    <property type="nucleotide sequence ID" value="XM_013086376.2"/>
</dbReference>
<keyword evidence="1" id="KW-0732">Signal</keyword>
<protein>
    <submittedName>
        <fullName evidence="4">Uncharacterized protein LOC101854816</fullName>
    </submittedName>
</protein>
<dbReference type="PANTHER" id="PTHR46825:SF15">
    <property type="entry name" value="BETA-LACTAMASE-RELATED DOMAIN-CONTAINING PROTEIN"/>
    <property type="match status" value="1"/>
</dbReference>
<evidence type="ECO:0000313" key="3">
    <source>
        <dbReference type="Proteomes" id="UP000694888"/>
    </source>
</evidence>
<dbReference type="PANTHER" id="PTHR46825">
    <property type="entry name" value="D-ALANYL-D-ALANINE-CARBOXYPEPTIDASE/ENDOPEPTIDASE AMPH"/>
    <property type="match status" value="1"/>
</dbReference>
<name>A0ABM1A6L6_APLCA</name>
<reference evidence="4" key="1">
    <citation type="submission" date="2025-08" db="UniProtKB">
        <authorList>
            <consortium name="RefSeq"/>
        </authorList>
    </citation>
    <scope>IDENTIFICATION</scope>
</reference>
<dbReference type="Pfam" id="PF00144">
    <property type="entry name" value="Beta-lactamase"/>
    <property type="match status" value="1"/>
</dbReference>